<comment type="caution">
    <text evidence="4">The sequence shown here is derived from an EMBL/GenBank/DDBJ whole genome shotgun (WGS) entry which is preliminary data.</text>
</comment>
<dbReference type="VEuPathDB" id="FungiDB:HZS61_013651"/>
<evidence type="ECO:0000259" key="3">
    <source>
        <dbReference type="PROSITE" id="PS50157"/>
    </source>
</evidence>
<organism evidence="4 5">
    <name type="scientific">Fusarium oxysporum</name>
    <name type="common">Fusarium vascular wilt</name>
    <dbReference type="NCBI Taxonomy" id="5507"/>
    <lineage>
        <taxon>Eukaryota</taxon>
        <taxon>Fungi</taxon>
        <taxon>Dikarya</taxon>
        <taxon>Ascomycota</taxon>
        <taxon>Pezizomycotina</taxon>
        <taxon>Sordariomycetes</taxon>
        <taxon>Hypocreomycetidae</taxon>
        <taxon>Hypocreales</taxon>
        <taxon>Nectriaceae</taxon>
        <taxon>Fusarium</taxon>
        <taxon>Fusarium oxysporum species complex</taxon>
    </lineage>
</organism>
<keyword evidence="1" id="KW-0863">Zinc-finger</keyword>
<feature type="compositionally biased region" description="Polar residues" evidence="2">
    <location>
        <begin position="37"/>
        <end position="50"/>
    </location>
</feature>
<reference evidence="4 5" key="1">
    <citation type="journal article" date="2018" name="Sci. Rep.">
        <title>Characterisation of pathogen-specific regions and novel effector candidates in Fusarium oxysporum f. sp. cepae.</title>
        <authorList>
            <person name="Armitage A.D."/>
            <person name="Taylor A."/>
            <person name="Sobczyk M.K."/>
            <person name="Baxter L."/>
            <person name="Greenfield B.P."/>
            <person name="Bates H.J."/>
            <person name="Wilson F."/>
            <person name="Jackson A.C."/>
            <person name="Ott S."/>
            <person name="Harrison R.J."/>
            <person name="Clarkson J.P."/>
        </authorList>
    </citation>
    <scope>NUCLEOTIDE SEQUENCE [LARGE SCALE GENOMIC DNA]</scope>
    <source>
        <strain evidence="4 5">Fo_A13</strain>
    </source>
</reference>
<dbReference type="Gene3D" id="3.30.160.60">
    <property type="entry name" value="Classic Zinc Finger"/>
    <property type="match status" value="1"/>
</dbReference>
<dbReference type="VEuPathDB" id="FungiDB:FOC1_g10003569"/>
<dbReference type="AlphaFoldDB" id="A0A420MC27"/>
<dbReference type="VEuPathDB" id="FungiDB:FOC1_g10012100"/>
<dbReference type="VEuPathDB" id="FungiDB:FOXG_13563"/>
<feature type="domain" description="C2H2-type" evidence="3">
    <location>
        <begin position="504"/>
        <end position="537"/>
    </location>
</feature>
<feature type="region of interest" description="Disordered" evidence="2">
    <location>
        <begin position="26"/>
        <end position="130"/>
    </location>
</feature>
<evidence type="ECO:0000256" key="2">
    <source>
        <dbReference type="SAM" id="MobiDB-lite"/>
    </source>
</evidence>
<keyword evidence="1" id="KW-0862">Zinc</keyword>
<evidence type="ECO:0000313" key="5">
    <source>
        <dbReference type="Proteomes" id="UP000285084"/>
    </source>
</evidence>
<protein>
    <recommendedName>
        <fullName evidence="3">C2H2-type domain-containing protein</fullName>
    </recommendedName>
</protein>
<feature type="region of interest" description="Disordered" evidence="2">
    <location>
        <begin position="525"/>
        <end position="552"/>
    </location>
</feature>
<evidence type="ECO:0000313" key="4">
    <source>
        <dbReference type="EMBL" id="RKK65608.1"/>
    </source>
</evidence>
<feature type="compositionally biased region" description="Polar residues" evidence="2">
    <location>
        <begin position="586"/>
        <end position="603"/>
    </location>
</feature>
<dbReference type="PROSITE" id="PS50157">
    <property type="entry name" value="ZINC_FINGER_C2H2_2"/>
    <property type="match status" value="1"/>
</dbReference>
<gene>
    <name evidence="4" type="ORF">BFJ69_g16133</name>
</gene>
<dbReference type="VEuPathDB" id="FungiDB:FOC4_g10005314"/>
<dbReference type="Proteomes" id="UP000285084">
    <property type="component" value="Unassembled WGS sequence"/>
</dbReference>
<dbReference type="VEuPathDB" id="FungiDB:FOMG_09263"/>
<dbReference type="InterPro" id="IPR013087">
    <property type="entry name" value="Znf_C2H2_type"/>
</dbReference>
<keyword evidence="1" id="KW-0479">Metal-binding</keyword>
<dbReference type="VEuPathDB" id="FungiDB:FOZG_15137"/>
<feature type="region of interest" description="Disordered" evidence="2">
    <location>
        <begin position="564"/>
        <end position="637"/>
    </location>
</feature>
<accession>A0A420MC27</accession>
<sequence length="677" mass="76955">MANIADGWVTHLSGRHKNLEEQECQQQLPTRGRSLWTPDNSNPAQKQSKAQRAYVEDDMGVHRLPGQTFDSEYEDPPRLRTSRNRVRAPASKSVNSDHQSSMERVAQDGTEDKYTVPERPPNMVRHPGTKPISQDELVAEVKGIYAGLTMIETKCIEIDKAQSSNIYINKCLSPWEWDEIIAFYCELSNEHHDTYHISPAPRPQMYDPRTILSEYAARAKNACLLNNRLLPLLRRVKDTLSSRQLLEYSSLIANLTNMLEKSSLLDDTDILLMGVLDSITIIIKRLNIRFKRKYEELKHKNNSSQIIFEFPNNIRHVCTTMPWTILPALLVLWGVCWMFIIGPGDLEPERLNAPVPTFSPVPAGYDFYDGPAASYGDEFQAFSIADISTVAHENQLNLDELLYSGVGTTNHQLDPIHFVQATPQDPDFLARDFQRRTSAEDTEWSEKETWDLTGVLPATVTLDPILQTYDDTNCHGPPDPAVNVALVGHRNRDDSRCQEAKAHFECPDCQQTFARRSTLGRHRRQACKSASSSSEQSFPCPNPQCKHSAGRSPFKRLEHLKRHLKTSGHKQNVATSAAEAEEQPLAQPTSEPVLSHELQPQETVTEELVSDSQVKKRSRSESDDELSNESFKREMIKRRNRIAKDVQEKINALRQAEEELKLVDKAIQIWESSFQEP</sequence>
<dbReference type="GO" id="GO:0008270">
    <property type="term" value="F:zinc ion binding"/>
    <property type="evidence" value="ECO:0007669"/>
    <property type="project" value="UniProtKB-KW"/>
</dbReference>
<proteinExistence type="predicted"/>
<dbReference type="EMBL" id="MRCX01000391">
    <property type="protein sequence ID" value="RKK65608.1"/>
    <property type="molecule type" value="Genomic_DNA"/>
</dbReference>
<evidence type="ECO:0000256" key="1">
    <source>
        <dbReference type="PROSITE-ProRule" id="PRU00042"/>
    </source>
</evidence>
<dbReference type="VEuPathDB" id="FungiDB:FOIG_11732"/>
<name>A0A420MC27_FUSOX</name>